<keyword evidence="2" id="KW-1185">Reference proteome</keyword>
<dbReference type="RefSeq" id="XP_008603985.1">
    <property type="nucleotide sequence ID" value="XM_008605763.1"/>
</dbReference>
<gene>
    <name evidence="1" type="ORF">SDRG_00292</name>
</gene>
<dbReference type="PANTHER" id="PTHR13510">
    <property type="entry name" value="FYVE-FINGER-CONTAINING RAB5 EFFECTOR PROTEIN RABENOSYN-5-RELATED"/>
    <property type="match status" value="1"/>
</dbReference>
<reference evidence="1 2" key="1">
    <citation type="submission" date="2012-04" db="EMBL/GenBank/DDBJ databases">
        <title>The Genome Sequence of Saprolegnia declina VS20.</title>
        <authorList>
            <consortium name="The Broad Institute Genome Sequencing Platform"/>
            <person name="Russ C."/>
            <person name="Nusbaum C."/>
            <person name="Tyler B."/>
            <person name="van West P."/>
            <person name="Dieguez-Uribeondo J."/>
            <person name="de Bruijn I."/>
            <person name="Tripathy S."/>
            <person name="Jiang R."/>
            <person name="Young S.K."/>
            <person name="Zeng Q."/>
            <person name="Gargeya S."/>
            <person name="Fitzgerald M."/>
            <person name="Haas B."/>
            <person name="Abouelleil A."/>
            <person name="Alvarado L."/>
            <person name="Arachchi H.M."/>
            <person name="Berlin A."/>
            <person name="Chapman S.B."/>
            <person name="Goldberg J."/>
            <person name="Griggs A."/>
            <person name="Gujja S."/>
            <person name="Hansen M."/>
            <person name="Howarth C."/>
            <person name="Imamovic A."/>
            <person name="Larimer J."/>
            <person name="McCowen C."/>
            <person name="Montmayeur A."/>
            <person name="Murphy C."/>
            <person name="Neiman D."/>
            <person name="Pearson M."/>
            <person name="Priest M."/>
            <person name="Roberts A."/>
            <person name="Saif S."/>
            <person name="Shea T."/>
            <person name="Sisk P."/>
            <person name="Sykes S."/>
            <person name="Wortman J."/>
            <person name="Nusbaum C."/>
            <person name="Birren B."/>
        </authorList>
    </citation>
    <scope>NUCLEOTIDE SEQUENCE [LARGE SCALE GENOMIC DNA]</scope>
    <source>
        <strain evidence="1 2">VS20</strain>
    </source>
</reference>
<proteinExistence type="predicted"/>
<dbReference type="InterPro" id="IPR052727">
    <property type="entry name" value="Rab4/Rab5_effector"/>
</dbReference>
<accession>T0SI91</accession>
<dbReference type="eggNOG" id="ENOG502QPNE">
    <property type="taxonomic scope" value="Eukaryota"/>
</dbReference>
<evidence type="ECO:0000313" key="1">
    <source>
        <dbReference type="EMBL" id="EQC42562.1"/>
    </source>
</evidence>
<evidence type="ECO:0000313" key="2">
    <source>
        <dbReference type="Proteomes" id="UP000030762"/>
    </source>
</evidence>
<protein>
    <recommendedName>
        <fullName evidence="3">FYVE-type domain-containing protein</fullName>
    </recommendedName>
</protein>
<dbReference type="InParanoid" id="T0SI91"/>
<dbReference type="VEuPathDB" id="FungiDB:SDRG_00292"/>
<dbReference type="Proteomes" id="UP000030762">
    <property type="component" value="Unassembled WGS sequence"/>
</dbReference>
<sequence>MQHVAFECSPLGPTATDHWNDASVEACVETIQAVEAVRAYPVYGVYTDPKSGASMTLHAGHEPGNDANYSMCGHTQLRASLAEAAACFQRLNSHEAESFVAMLGRPILGSTTLYTLMEPSEESPMQYTGIEWTAFEAPRLGDSTPIRDLCYLESQNQFFHQGEQRHGWVRSLHSIDVDACPPFAENIYRAEIYQSGQVFVQSGTPGVLDCYSLCSIDLKYTLPEPDHMTYLTKWVTQMLQLHTHIAMQRAACARAVHSAVQDATNHHFVCPTCDETLALSKATCRECARPICEKCHPKWSLTSMWRRLNKSQVCVECSEELRGVSLLERNTTSESWECTTRSTIGSAASTETTLRKRPSSLVANYVASARDLETVWIDVSSIDSSAAQTPTGDDIPVARAAKPRDEVKLHELLDSYHAKKLIEDPRVQQLYKDLLALDRS</sequence>
<dbReference type="AlphaFoldDB" id="T0SI91"/>
<dbReference type="PANTHER" id="PTHR13510:SF44">
    <property type="entry name" value="RABENOSYN-5"/>
    <property type="match status" value="1"/>
</dbReference>
<evidence type="ECO:0008006" key="3">
    <source>
        <dbReference type="Google" id="ProtNLM"/>
    </source>
</evidence>
<dbReference type="GeneID" id="19941019"/>
<dbReference type="InterPro" id="IPR011011">
    <property type="entry name" value="Znf_FYVE_PHD"/>
</dbReference>
<dbReference type="SUPFAM" id="SSF57903">
    <property type="entry name" value="FYVE/PHD zinc finger"/>
    <property type="match status" value="1"/>
</dbReference>
<organism evidence="1 2">
    <name type="scientific">Saprolegnia diclina (strain VS20)</name>
    <dbReference type="NCBI Taxonomy" id="1156394"/>
    <lineage>
        <taxon>Eukaryota</taxon>
        <taxon>Sar</taxon>
        <taxon>Stramenopiles</taxon>
        <taxon>Oomycota</taxon>
        <taxon>Saprolegniomycetes</taxon>
        <taxon>Saprolegniales</taxon>
        <taxon>Saprolegniaceae</taxon>
        <taxon>Saprolegnia</taxon>
    </lineage>
</organism>
<dbReference type="CDD" id="cd00065">
    <property type="entry name" value="FYVE_like_SF"/>
    <property type="match status" value="1"/>
</dbReference>
<dbReference type="OrthoDB" id="65742at2759"/>
<dbReference type="Gene3D" id="3.30.530.20">
    <property type="match status" value="1"/>
</dbReference>
<dbReference type="InterPro" id="IPR023393">
    <property type="entry name" value="START-like_dom_sf"/>
</dbReference>
<dbReference type="OMA" id="PIRDLCY"/>
<name>T0SI91_SAPDV</name>
<dbReference type="EMBL" id="JH767132">
    <property type="protein sequence ID" value="EQC42562.1"/>
    <property type="molecule type" value="Genomic_DNA"/>
</dbReference>